<name>A0A2S6CFY1_9PEZI</name>
<dbReference type="Proteomes" id="UP000237631">
    <property type="component" value="Unassembled WGS sequence"/>
</dbReference>
<sequence>MAPSTVSTRDLPEMPSVLRAIHKYSVAERNDRESQMRLLKLLVLEKNPSGMPKDELDESARRLRNRLIHHYKSHAKLLPGTKVTEEGRKLLKDKEPFDNLFSTGLKLFPRAHLNKLNVHVDWHPDDQDNKEEVGNAATVDEGQRNTFKSSQANRQLPGHDTSCNVESSKKRTAGELHSPADISESGAPRGKRLQLRFDPPSGSIAIAGPDSSAATLRGATGDQVQQDLSNSQGAGAQSLETQVTKQETKLRFNKIPNSQRADSEGGPAKKSTPAAVHGATTPQQLLIAPVQDVIMPHQDWVQAQMQIIEFNIWQAASAYSQEMAKDELAKSKFVGSPEPELEVLYKQVFGTRWQVRLCDTQLGGPRLKQIYVTQALFGAAIYRAIVAKDSPWDVRMQLDTGLEPYRNYFDATLLSIGQDPEHFLKNVACRQASDRDYQKTAIADQARQLAGSTALTLLPHLQQATRHTKATEQLKYKRWISYLEEAFKAAITLEQITISSDLGPFEIRWPRSGERVDSDAHRKAYELDEVKTEGATTTVLHGTLPGVWKKTDDNMLAYCMALVVPAVSKEVGQ</sequence>
<feature type="compositionally biased region" description="Polar residues" evidence="1">
    <location>
        <begin position="222"/>
        <end position="245"/>
    </location>
</feature>
<evidence type="ECO:0000313" key="3">
    <source>
        <dbReference type="Proteomes" id="UP000237631"/>
    </source>
</evidence>
<feature type="region of interest" description="Disordered" evidence="1">
    <location>
        <begin position="137"/>
        <end position="277"/>
    </location>
</feature>
<keyword evidence="3" id="KW-1185">Reference proteome</keyword>
<accession>A0A2S6CFY1</accession>
<evidence type="ECO:0000256" key="1">
    <source>
        <dbReference type="SAM" id="MobiDB-lite"/>
    </source>
</evidence>
<dbReference type="OrthoDB" id="3647071at2759"/>
<dbReference type="AlphaFoldDB" id="A0A2S6CFY1"/>
<feature type="compositionally biased region" description="Polar residues" evidence="1">
    <location>
        <begin position="144"/>
        <end position="154"/>
    </location>
</feature>
<gene>
    <name evidence="2" type="ORF">CBER1_03505</name>
</gene>
<organism evidence="2 3">
    <name type="scientific">Cercospora berteroae</name>
    <dbReference type="NCBI Taxonomy" id="357750"/>
    <lineage>
        <taxon>Eukaryota</taxon>
        <taxon>Fungi</taxon>
        <taxon>Dikarya</taxon>
        <taxon>Ascomycota</taxon>
        <taxon>Pezizomycotina</taxon>
        <taxon>Dothideomycetes</taxon>
        <taxon>Dothideomycetidae</taxon>
        <taxon>Mycosphaerellales</taxon>
        <taxon>Mycosphaerellaceae</taxon>
        <taxon>Cercospora</taxon>
    </lineage>
</organism>
<proteinExistence type="predicted"/>
<comment type="caution">
    <text evidence="2">The sequence shown here is derived from an EMBL/GenBank/DDBJ whole genome shotgun (WGS) entry which is preliminary data.</text>
</comment>
<dbReference type="STRING" id="357750.A0A2S6CFY1"/>
<evidence type="ECO:0000313" key="2">
    <source>
        <dbReference type="EMBL" id="PPJ58627.1"/>
    </source>
</evidence>
<reference evidence="3" key="1">
    <citation type="journal article" date="2017" name="bioRxiv">
        <title>Conservation of a gene cluster reveals novel cercosporin biosynthetic mechanisms and extends production to the genus Colletotrichum.</title>
        <authorList>
            <person name="de Jonge R."/>
            <person name="Ebert M.K."/>
            <person name="Huitt-Roehl C.R."/>
            <person name="Pal P."/>
            <person name="Suttle J.C."/>
            <person name="Spanner R.E."/>
            <person name="Neubauer J.D."/>
            <person name="Jurick W.M.II."/>
            <person name="Stott K.A."/>
            <person name="Secor G.A."/>
            <person name="Thomma B.P.H.J."/>
            <person name="Van de Peer Y."/>
            <person name="Townsend C.A."/>
            <person name="Bolton M.D."/>
        </authorList>
    </citation>
    <scope>NUCLEOTIDE SEQUENCE [LARGE SCALE GENOMIC DNA]</scope>
    <source>
        <strain evidence="3">CBS538.71</strain>
    </source>
</reference>
<protein>
    <submittedName>
        <fullName evidence="2">Uncharacterized protein</fullName>
    </submittedName>
</protein>
<dbReference type="EMBL" id="PNEN01000451">
    <property type="protein sequence ID" value="PPJ58627.1"/>
    <property type="molecule type" value="Genomic_DNA"/>
</dbReference>